<dbReference type="EMBL" id="UZAJ01043159">
    <property type="protein sequence ID" value="VDP24628.1"/>
    <property type="molecule type" value="Genomic_DNA"/>
</dbReference>
<dbReference type="GO" id="GO:1990130">
    <property type="term" value="C:GATOR1 complex"/>
    <property type="evidence" value="ECO:0007669"/>
    <property type="project" value="TreeGrafter"/>
</dbReference>
<dbReference type="GO" id="GO:0010508">
    <property type="term" value="P:positive regulation of autophagy"/>
    <property type="evidence" value="ECO:0007669"/>
    <property type="project" value="TreeGrafter"/>
</dbReference>
<evidence type="ECO:0000313" key="5">
    <source>
        <dbReference type="WBParaSite" id="OFLC_0001590601-mRNA-1"/>
    </source>
</evidence>
<evidence type="ECO:0000313" key="3">
    <source>
        <dbReference type="EMBL" id="VDP24628.1"/>
    </source>
</evidence>
<dbReference type="InterPro" id="IPR056603">
    <property type="entry name" value="HTH_NPRL3"/>
</dbReference>
<dbReference type="Proteomes" id="UP000267606">
    <property type="component" value="Unassembled WGS sequence"/>
</dbReference>
<dbReference type="Pfam" id="PF24064">
    <property type="entry name" value="HTH_NPRL3"/>
    <property type="match status" value="1"/>
</dbReference>
<dbReference type="WBParaSite" id="OFLC_0001590601-mRNA-1">
    <property type="protein sequence ID" value="OFLC_0001590601-mRNA-1"/>
    <property type="gene ID" value="OFLC_0001590601"/>
</dbReference>
<keyword evidence="4" id="KW-1185">Reference proteome</keyword>
<protein>
    <submittedName>
        <fullName evidence="5">PXA domain-containing protein</fullName>
    </submittedName>
</protein>
<dbReference type="GO" id="GO:0038202">
    <property type="term" value="P:TORC1 signaling"/>
    <property type="evidence" value="ECO:0007669"/>
    <property type="project" value="TreeGrafter"/>
</dbReference>
<comment type="similarity">
    <text evidence="1">Belongs to the NPR3 family.</text>
</comment>
<gene>
    <name evidence="3" type="ORF">OFLC_LOCUS15893</name>
</gene>
<dbReference type="STRING" id="387005.A0A183I831"/>
<dbReference type="InterPro" id="IPR005365">
    <property type="entry name" value="Npr3"/>
</dbReference>
<dbReference type="GO" id="GO:0034198">
    <property type="term" value="P:cellular response to amino acid starvation"/>
    <property type="evidence" value="ECO:0007669"/>
    <property type="project" value="TreeGrafter"/>
</dbReference>
<dbReference type="AlphaFoldDB" id="A0A183I831"/>
<reference evidence="3 4" key="2">
    <citation type="submission" date="2018-11" db="EMBL/GenBank/DDBJ databases">
        <authorList>
            <consortium name="Pathogen Informatics"/>
        </authorList>
    </citation>
    <scope>NUCLEOTIDE SEQUENCE [LARGE SCALE GENOMIC DNA]</scope>
</reference>
<proteinExistence type="inferred from homology"/>
<evidence type="ECO:0000256" key="1">
    <source>
        <dbReference type="ARBA" id="ARBA00010546"/>
    </source>
</evidence>
<evidence type="ECO:0000313" key="4">
    <source>
        <dbReference type="Proteomes" id="UP000267606"/>
    </source>
</evidence>
<evidence type="ECO:0000259" key="2">
    <source>
        <dbReference type="Pfam" id="PF24064"/>
    </source>
</evidence>
<reference evidence="5" key="1">
    <citation type="submission" date="2016-06" db="UniProtKB">
        <authorList>
            <consortium name="WormBaseParasite"/>
        </authorList>
    </citation>
    <scope>IDENTIFICATION</scope>
</reference>
<sequence>MNASMHNFSEQQLRMRMVARLLRDELIMQLHTFFYLMPPFSHEVVDQSTTMDTLEDDNLHQLLSNAMLTTEIKTSVIHVYKTMLKQHPQQYVEDLLDLFLKFIPYLRGEHHIEDIMYRMNLERSSVMRVLDTFACVIAPFMRPEYV</sequence>
<feature type="domain" description="GATOR1 complex protein NPRL3 C-terminal HTH" evidence="2">
    <location>
        <begin position="89"/>
        <end position="134"/>
    </location>
</feature>
<dbReference type="PANTHER" id="PTHR13153:SF5">
    <property type="entry name" value="GATOR COMPLEX PROTEIN NPRL3"/>
    <property type="match status" value="1"/>
</dbReference>
<dbReference type="GO" id="GO:1904262">
    <property type="term" value="P:negative regulation of TORC1 signaling"/>
    <property type="evidence" value="ECO:0007669"/>
    <property type="project" value="TreeGrafter"/>
</dbReference>
<organism evidence="5">
    <name type="scientific">Onchocerca flexuosa</name>
    <dbReference type="NCBI Taxonomy" id="387005"/>
    <lineage>
        <taxon>Eukaryota</taxon>
        <taxon>Metazoa</taxon>
        <taxon>Ecdysozoa</taxon>
        <taxon>Nematoda</taxon>
        <taxon>Chromadorea</taxon>
        <taxon>Rhabditida</taxon>
        <taxon>Spirurina</taxon>
        <taxon>Spiruromorpha</taxon>
        <taxon>Filarioidea</taxon>
        <taxon>Onchocercidae</taxon>
        <taxon>Onchocerca</taxon>
    </lineage>
</organism>
<dbReference type="PANTHER" id="PTHR13153">
    <property type="entry name" value="CGTHBA PROTEIN -14 GENE PROTEIN"/>
    <property type="match status" value="1"/>
</dbReference>
<name>A0A183I831_9BILA</name>
<accession>A0A183I831</accession>